<protein>
    <recommendedName>
        <fullName evidence="1">DUF3991 domain-containing protein</fullName>
    </recommendedName>
</protein>
<feature type="domain" description="DUF3991" evidence="1">
    <location>
        <begin position="128"/>
        <end position="195"/>
    </location>
</feature>
<dbReference type="Pfam" id="PF13155">
    <property type="entry name" value="Toprim_2"/>
    <property type="match status" value="1"/>
</dbReference>
<comment type="caution">
    <text evidence="2">The sequence shown here is derived from an EMBL/GenBank/DDBJ whole genome shotgun (WGS) entry which is preliminary data.</text>
</comment>
<evidence type="ECO:0000313" key="3">
    <source>
        <dbReference type="Proteomes" id="UP000231070"/>
    </source>
</evidence>
<dbReference type="Pfam" id="PF13154">
    <property type="entry name" value="DUF3991"/>
    <property type="match status" value="1"/>
</dbReference>
<reference evidence="2 3" key="1">
    <citation type="submission" date="2017-08" db="EMBL/GenBank/DDBJ databases">
        <title>Pleomorphomonas carboxidotrophicus sp. nov., a new mesophilic hydrogenogenic carboxidotroph.</title>
        <authorList>
            <person name="Esquivel-Elizondo S."/>
            <person name="Krajmalnik-Brown R."/>
            <person name="Maldonado J."/>
        </authorList>
    </citation>
    <scope>NUCLEOTIDE SEQUENCE [LARGE SCALE GENOMIC DNA]</scope>
    <source>
        <strain evidence="2 3">SVCO-16</strain>
    </source>
</reference>
<dbReference type="AlphaFoldDB" id="A0A2G9WSJ7"/>
<dbReference type="OrthoDB" id="5757175at2"/>
<evidence type="ECO:0000259" key="1">
    <source>
        <dbReference type="Pfam" id="PF13154"/>
    </source>
</evidence>
<accession>A0A2G9WSJ7</accession>
<name>A0A2G9WSJ7_9HYPH</name>
<dbReference type="InterPro" id="IPR025054">
    <property type="entry name" value="DUF3991"/>
</dbReference>
<dbReference type="RefSeq" id="WP_100082146.1">
    <property type="nucleotide sequence ID" value="NZ_NQVN01000016.1"/>
</dbReference>
<dbReference type="InterPro" id="IPR017041">
    <property type="entry name" value="UCP036054"/>
</dbReference>
<dbReference type="Gene3D" id="3.40.1360.10">
    <property type="match status" value="1"/>
</dbReference>
<keyword evidence="3" id="KW-1185">Reference proteome</keyword>
<dbReference type="PIRSF" id="PIRSF036054">
    <property type="entry name" value="UCP036054"/>
    <property type="match status" value="1"/>
</dbReference>
<dbReference type="SUPFAM" id="SSF57783">
    <property type="entry name" value="Zinc beta-ribbon"/>
    <property type="match status" value="1"/>
</dbReference>
<dbReference type="SUPFAM" id="SSF56731">
    <property type="entry name" value="DNA primase core"/>
    <property type="match status" value="1"/>
</dbReference>
<dbReference type="Proteomes" id="UP000231070">
    <property type="component" value="Unassembled WGS sequence"/>
</dbReference>
<dbReference type="EMBL" id="NQVN01000016">
    <property type="protein sequence ID" value="PIO97625.1"/>
    <property type="molecule type" value="Genomic_DNA"/>
</dbReference>
<sequence length="302" mass="33286">MEAGEIEDLKGRVECSAVLEKAGFAIDIRESTLRAIKFRRGDDIIIVIHDGKGWFDPLSDAKGDVLSLIQHLAGISFKGALALAADLVGFTPQEPRWARPLRSRENTMSLAERWRVRRPPWRGSATWSYLRDIRGISEQVLRVAMDQNVLREGPHGSMWAAHVDEKGTVTGWEERGPDWRGFANGGAKTLFRLGALDGLRLLVTEAAIDAMSLASLEGFREESLYLSTGGGWSPATAASIHSLASRPGTQLVATTDANAQGEAFAVRLREIAVAAGCDWLRLKPPAEDWNDTLRMHGLHRRR</sequence>
<proteinExistence type="predicted"/>
<organism evidence="2 3">
    <name type="scientific">Pleomorphomonas carboxyditropha</name>
    <dbReference type="NCBI Taxonomy" id="2023338"/>
    <lineage>
        <taxon>Bacteria</taxon>
        <taxon>Pseudomonadati</taxon>
        <taxon>Pseudomonadota</taxon>
        <taxon>Alphaproteobacteria</taxon>
        <taxon>Hyphomicrobiales</taxon>
        <taxon>Pleomorphomonadaceae</taxon>
        <taxon>Pleomorphomonas</taxon>
    </lineage>
</organism>
<gene>
    <name evidence="2" type="ORF">CJ014_19370</name>
</gene>
<evidence type="ECO:0000313" key="2">
    <source>
        <dbReference type="EMBL" id="PIO97625.1"/>
    </source>
</evidence>